<feature type="transmembrane region" description="Helical" evidence="1">
    <location>
        <begin position="220"/>
        <end position="242"/>
    </location>
</feature>
<feature type="transmembrane region" description="Helical" evidence="1">
    <location>
        <begin position="25"/>
        <end position="44"/>
    </location>
</feature>
<dbReference type="AlphaFoldDB" id="A0A4Q9PMF8"/>
<keyword evidence="1" id="KW-0472">Membrane</keyword>
<evidence type="ECO:0000313" key="2">
    <source>
        <dbReference type="EMBL" id="TBU55417.1"/>
    </source>
</evidence>
<accession>A0A4Q9PMF8</accession>
<name>A0A4Q9PMF8_9APHY</name>
<feature type="transmembrane region" description="Helical" evidence="1">
    <location>
        <begin position="53"/>
        <end position="74"/>
    </location>
</feature>
<dbReference type="Proteomes" id="UP000292082">
    <property type="component" value="Unassembled WGS sequence"/>
</dbReference>
<gene>
    <name evidence="2" type="ORF">BD310DRAFT_933805</name>
</gene>
<proteinExistence type="predicted"/>
<organism evidence="2 3">
    <name type="scientific">Dichomitus squalens</name>
    <dbReference type="NCBI Taxonomy" id="114155"/>
    <lineage>
        <taxon>Eukaryota</taxon>
        <taxon>Fungi</taxon>
        <taxon>Dikarya</taxon>
        <taxon>Basidiomycota</taxon>
        <taxon>Agaricomycotina</taxon>
        <taxon>Agaricomycetes</taxon>
        <taxon>Polyporales</taxon>
        <taxon>Polyporaceae</taxon>
        <taxon>Dichomitus</taxon>
    </lineage>
</organism>
<feature type="transmembrane region" description="Helical" evidence="1">
    <location>
        <begin position="105"/>
        <end position="125"/>
    </location>
</feature>
<keyword evidence="3" id="KW-1185">Reference proteome</keyword>
<dbReference type="EMBL" id="ML145169">
    <property type="protein sequence ID" value="TBU55417.1"/>
    <property type="molecule type" value="Genomic_DNA"/>
</dbReference>
<reference evidence="2 3" key="1">
    <citation type="submission" date="2019-01" db="EMBL/GenBank/DDBJ databases">
        <title>Draft genome sequences of three monokaryotic isolates of the white-rot basidiomycete fungus Dichomitus squalens.</title>
        <authorList>
            <consortium name="DOE Joint Genome Institute"/>
            <person name="Lopez S.C."/>
            <person name="Andreopoulos B."/>
            <person name="Pangilinan J."/>
            <person name="Lipzen A."/>
            <person name="Riley R."/>
            <person name="Ahrendt S."/>
            <person name="Ng V."/>
            <person name="Barry K."/>
            <person name="Daum C."/>
            <person name="Grigoriev I.V."/>
            <person name="Hilden K.S."/>
            <person name="Makela M.R."/>
            <person name="de Vries R.P."/>
        </authorList>
    </citation>
    <scope>NUCLEOTIDE SEQUENCE [LARGE SCALE GENOMIC DNA]</scope>
    <source>
        <strain evidence="2 3">CBS 464.89</strain>
    </source>
</reference>
<evidence type="ECO:0000256" key="1">
    <source>
        <dbReference type="SAM" id="Phobius"/>
    </source>
</evidence>
<evidence type="ECO:0008006" key="4">
    <source>
        <dbReference type="Google" id="ProtNLM"/>
    </source>
</evidence>
<feature type="transmembrane region" description="Helical" evidence="1">
    <location>
        <begin position="137"/>
        <end position="159"/>
    </location>
</feature>
<protein>
    <recommendedName>
        <fullName evidence="4">Integral membrane protein</fullName>
    </recommendedName>
</protein>
<evidence type="ECO:0000313" key="3">
    <source>
        <dbReference type="Proteomes" id="UP000292082"/>
    </source>
</evidence>
<keyword evidence="1" id="KW-1133">Transmembrane helix</keyword>
<keyword evidence="1" id="KW-0812">Transmembrane</keyword>
<dbReference type="STRING" id="114155.A0A4Q9PMF8"/>
<feature type="transmembrane region" description="Helical" evidence="1">
    <location>
        <begin position="179"/>
        <end position="199"/>
    </location>
</feature>
<sequence>MASPSSPAIPPLNKVYIISTWVETVLWGMFSTLVFSAVCYILFWKRRSQTSKWILFGTSALLYLCATLNVVASLRQELEAFIMVPPDAHPSYASLYYATQSHSMAVIKTSTYTVAILIQDLVLTWRMYIVWRSDWRVVVIPLILQLTRFSIGLAGIILLAQPGADPHAQVFKTLSSISWPVELVTNVSITAAIASRLWYTGFKISKATSQPSRLNTYIRHIFVLVESGALLVGTTIAMLTLYNLENPAALSIMDIATQIAVRPLYSLFHEV</sequence>